<dbReference type="Proteomes" id="UP000557483">
    <property type="component" value="Unassembled WGS sequence"/>
</dbReference>
<evidence type="ECO:0000313" key="3">
    <source>
        <dbReference type="EMBL" id="MEM0626949.1"/>
    </source>
</evidence>
<feature type="chain" id="PRO_5044572348" evidence="1">
    <location>
        <begin position="22"/>
        <end position="350"/>
    </location>
</feature>
<accession>A0A285B9L0</accession>
<proteinExistence type="predicted"/>
<protein>
    <submittedName>
        <fullName evidence="2">Pilus assembly protein</fullName>
    </submittedName>
</protein>
<evidence type="ECO:0000313" key="4">
    <source>
        <dbReference type="EMBL" id="SNU37659.1"/>
    </source>
</evidence>
<dbReference type="AlphaFoldDB" id="A0A285B9L0"/>
<evidence type="ECO:0000313" key="7">
    <source>
        <dbReference type="Proteomes" id="UP001458070"/>
    </source>
</evidence>
<reference evidence="4" key="2">
    <citation type="submission" date="2017-08" db="EMBL/GenBank/DDBJ databases">
        <authorList>
            <person name="de Groot N.N."/>
        </authorList>
    </citation>
    <scope>NUCLEOTIDE SEQUENCE [LARGE SCALE GENOMIC DNA]</scope>
    <source>
        <strain evidence="4">06D021</strain>
    </source>
</reference>
<dbReference type="Proteomes" id="UP000220639">
    <property type="component" value="Unassembled WGS sequence"/>
</dbReference>
<keyword evidence="7" id="KW-1185">Reference proteome</keyword>
<organism evidence="4 5">
    <name type="scientific">Klebsiella grimontii</name>
    <dbReference type="NCBI Taxonomy" id="2058152"/>
    <lineage>
        <taxon>Bacteria</taxon>
        <taxon>Pseudomonadati</taxon>
        <taxon>Pseudomonadota</taxon>
        <taxon>Gammaproteobacteria</taxon>
        <taxon>Enterobacterales</taxon>
        <taxon>Enterobacteriaceae</taxon>
        <taxon>Klebsiella/Raoultella group</taxon>
        <taxon>Klebsiella</taxon>
    </lineage>
</organism>
<feature type="signal peptide" evidence="1">
    <location>
        <begin position="1"/>
        <end position="21"/>
    </location>
</feature>
<evidence type="ECO:0000256" key="1">
    <source>
        <dbReference type="SAM" id="SignalP"/>
    </source>
</evidence>
<sequence>MKKVISFLALLACLFSFPAWAVDCYQNTYGGPVSATLTLPPFTIPNDIQLGKKIWESSDINITVYCDNASEWSPSKPTENIYAWIKLSAFNSGDVLNNPYFTFGVTYAGVDYEGINQGINTGACLDRQDHYLIPSIFHDPVCNGSSLQKNITFNARFRLYVKIAAIPPDSSTVYNFGDINVLQFDGEGGANLLSNAKNLRYYISGLDNIHILTCTASVKLYPENQTVDFGAIYNYEKNMPVLKKNFSLSTIRDQTAGCTERFDITTSFYINENLYDSTHLDIGNGLLLNIVDDTANTDVLFNQYMPFTTYIPGEPSTVTHNYTAELTKKPSESVADGPFSKDVIIKINYQ</sequence>
<reference evidence="3 7" key="4">
    <citation type="submission" date="2024-04" db="EMBL/GenBank/DDBJ databases">
        <title>Draft genome assemblies of urinary isolates.</title>
        <authorList>
            <person name="Appleberry H."/>
            <person name="Kula A."/>
            <person name="Wolfe A.J."/>
            <person name="Putonti C."/>
        </authorList>
    </citation>
    <scope>NUCLEOTIDE SEQUENCE [LARGE SCALE GENOMIC DNA]</scope>
    <source>
        <strain evidence="3 7">UMB12529</strain>
    </source>
</reference>
<evidence type="ECO:0000313" key="5">
    <source>
        <dbReference type="Proteomes" id="UP000220639"/>
    </source>
</evidence>
<gene>
    <name evidence="3" type="ORF">AAFL32_24010</name>
    <name evidence="2" type="ORF">HV064_13145</name>
    <name evidence="4" type="ORF">KOSB73_40205</name>
</gene>
<dbReference type="Proteomes" id="UP001458070">
    <property type="component" value="Unassembled WGS sequence"/>
</dbReference>
<dbReference type="RefSeq" id="WP_049089055.1">
    <property type="nucleotide sequence ID" value="NZ_CABGKG010000021.1"/>
</dbReference>
<dbReference type="EMBL" id="JABXRN010000001">
    <property type="protein sequence ID" value="MBA8124838.1"/>
    <property type="molecule type" value="Genomic_DNA"/>
</dbReference>
<keyword evidence="1" id="KW-0732">Signal</keyword>
<dbReference type="EMBL" id="JBCGEM010000025">
    <property type="protein sequence ID" value="MEM0626949.1"/>
    <property type="molecule type" value="Genomic_DNA"/>
</dbReference>
<evidence type="ECO:0000313" key="6">
    <source>
        <dbReference type="Proteomes" id="UP000557483"/>
    </source>
</evidence>
<reference evidence="5" key="1">
    <citation type="submission" date="2017-08" db="EMBL/GenBank/DDBJ databases">
        <authorList>
            <person name="Brisse S."/>
        </authorList>
    </citation>
    <scope>NUCLEOTIDE SEQUENCE [LARGE SCALE GENOMIC DNA]</scope>
    <source>
        <strain evidence="5">06D021</strain>
    </source>
</reference>
<evidence type="ECO:0000313" key="2">
    <source>
        <dbReference type="EMBL" id="MBA8124838.1"/>
    </source>
</evidence>
<dbReference type="EMBL" id="FZTC01000034">
    <property type="protein sequence ID" value="SNU37659.1"/>
    <property type="molecule type" value="Genomic_DNA"/>
</dbReference>
<name>A0A285B9L0_9ENTR</name>
<reference evidence="2 6" key="3">
    <citation type="submission" date="2020-06" db="EMBL/GenBank/DDBJ databases">
        <title>REHAB project genomes.</title>
        <authorList>
            <person name="Shaw L.P."/>
        </authorList>
    </citation>
    <scope>NUCLEOTIDE SEQUENCE [LARGE SCALE GENOMIC DNA]</scope>
    <source>
        <strain evidence="2 6">RHBSTW-00092</strain>
    </source>
</reference>